<proteinExistence type="predicted"/>
<keyword evidence="8" id="KW-0472">Membrane</keyword>
<evidence type="ECO:0000256" key="1">
    <source>
        <dbReference type="ARBA" id="ARBA00000085"/>
    </source>
</evidence>
<dbReference type="InterPro" id="IPR050351">
    <property type="entry name" value="BphY/WalK/GraS-like"/>
</dbReference>
<reference evidence="9 10" key="1">
    <citation type="submission" date="2016-10" db="EMBL/GenBank/DDBJ databases">
        <authorList>
            <person name="de Groot N.N."/>
        </authorList>
    </citation>
    <scope>NUCLEOTIDE SEQUENCE [LARGE SCALE GENOMIC DNA]</scope>
    <source>
        <strain evidence="9 10">DSM 569</strain>
    </source>
</reference>
<dbReference type="Pfam" id="PF00512">
    <property type="entry name" value="HisKA"/>
    <property type="match status" value="1"/>
</dbReference>
<dbReference type="InterPro" id="IPR003661">
    <property type="entry name" value="HisK_dim/P_dom"/>
</dbReference>
<accession>A0A1G7VH99</accession>
<keyword evidence="5" id="KW-0808">Transferase</keyword>
<dbReference type="Gene3D" id="3.30.565.10">
    <property type="entry name" value="Histidine kinase-like ATPase, C-terminal domain"/>
    <property type="match status" value="1"/>
</dbReference>
<comment type="catalytic activity">
    <reaction evidence="1">
        <text>ATP + protein L-histidine = ADP + protein N-phospho-L-histidine.</text>
        <dbReference type="EC" id="2.7.13.3"/>
    </reaction>
</comment>
<keyword evidence="8" id="KW-1133">Transmembrane helix</keyword>
<dbReference type="RefSeq" id="WP_004404054.1">
    <property type="nucleotide sequence ID" value="NZ_FNBS01000094.1"/>
</dbReference>
<dbReference type="EMBL" id="FNBS01000094">
    <property type="protein sequence ID" value="SDG59114.1"/>
    <property type="molecule type" value="Genomic_DNA"/>
</dbReference>
<dbReference type="Gene3D" id="1.10.287.130">
    <property type="match status" value="1"/>
</dbReference>
<dbReference type="PANTHER" id="PTHR45453">
    <property type="entry name" value="PHOSPHATE REGULON SENSOR PROTEIN PHOR"/>
    <property type="match status" value="1"/>
</dbReference>
<dbReference type="PROSITE" id="PS50885">
    <property type="entry name" value="HAMP"/>
    <property type="match status" value="1"/>
</dbReference>
<dbReference type="SUPFAM" id="SSF55874">
    <property type="entry name" value="ATPase domain of HSP90 chaperone/DNA topoisomerase II/histidine kinase"/>
    <property type="match status" value="1"/>
</dbReference>
<dbReference type="CDD" id="cd00075">
    <property type="entry name" value="HATPase"/>
    <property type="match status" value="1"/>
</dbReference>
<evidence type="ECO:0000256" key="8">
    <source>
        <dbReference type="SAM" id="Phobius"/>
    </source>
</evidence>
<name>A0A1G7VH99_THETY</name>
<keyword evidence="8" id="KW-0812">Transmembrane</keyword>
<dbReference type="Proteomes" id="UP000183404">
    <property type="component" value="Unassembled WGS sequence"/>
</dbReference>
<evidence type="ECO:0000256" key="2">
    <source>
        <dbReference type="ARBA" id="ARBA00004370"/>
    </source>
</evidence>
<evidence type="ECO:0000256" key="7">
    <source>
        <dbReference type="ARBA" id="ARBA00023012"/>
    </source>
</evidence>
<dbReference type="SUPFAM" id="SSF47384">
    <property type="entry name" value="Homodimeric domain of signal transducing histidine kinase"/>
    <property type="match status" value="1"/>
</dbReference>
<comment type="subcellular location">
    <subcellularLocation>
        <location evidence="2">Membrane</location>
    </subcellularLocation>
</comment>
<dbReference type="InterPro" id="IPR005467">
    <property type="entry name" value="His_kinase_dom"/>
</dbReference>
<feature type="transmembrane region" description="Helical" evidence="8">
    <location>
        <begin position="167"/>
        <end position="186"/>
    </location>
</feature>
<dbReference type="GO" id="GO:0004721">
    <property type="term" value="F:phosphoprotein phosphatase activity"/>
    <property type="evidence" value="ECO:0007669"/>
    <property type="project" value="TreeGrafter"/>
</dbReference>
<keyword evidence="4" id="KW-0597">Phosphoprotein</keyword>
<dbReference type="FunFam" id="3.30.565.10:FF:000006">
    <property type="entry name" value="Sensor histidine kinase WalK"/>
    <property type="match status" value="1"/>
</dbReference>
<protein>
    <recommendedName>
        <fullName evidence="3">histidine kinase</fullName>
        <ecNumber evidence="3">2.7.13.3</ecNumber>
    </recommendedName>
</protein>
<dbReference type="PANTHER" id="PTHR45453:SF1">
    <property type="entry name" value="PHOSPHATE REGULON SENSOR PROTEIN PHOR"/>
    <property type="match status" value="1"/>
</dbReference>
<dbReference type="InterPro" id="IPR003594">
    <property type="entry name" value="HATPase_dom"/>
</dbReference>
<keyword evidence="6 9" id="KW-0418">Kinase</keyword>
<dbReference type="InterPro" id="IPR003660">
    <property type="entry name" value="HAMP_dom"/>
</dbReference>
<evidence type="ECO:0000256" key="4">
    <source>
        <dbReference type="ARBA" id="ARBA00022553"/>
    </source>
</evidence>
<dbReference type="SMART" id="SM00387">
    <property type="entry name" value="HATPase_c"/>
    <property type="match status" value="1"/>
</dbReference>
<dbReference type="PRINTS" id="PR00344">
    <property type="entry name" value="BCTRLSENSOR"/>
</dbReference>
<dbReference type="GO" id="GO:0000155">
    <property type="term" value="F:phosphorelay sensor kinase activity"/>
    <property type="evidence" value="ECO:0007669"/>
    <property type="project" value="InterPro"/>
</dbReference>
<dbReference type="InterPro" id="IPR004358">
    <property type="entry name" value="Sig_transdc_His_kin-like_C"/>
</dbReference>
<evidence type="ECO:0000313" key="10">
    <source>
        <dbReference type="Proteomes" id="UP000183404"/>
    </source>
</evidence>
<feature type="transmembrane region" description="Helical" evidence="8">
    <location>
        <begin position="20"/>
        <end position="44"/>
    </location>
</feature>
<dbReference type="CDD" id="cd00082">
    <property type="entry name" value="HisKA"/>
    <property type="match status" value="1"/>
</dbReference>
<dbReference type="CDD" id="cd06225">
    <property type="entry name" value="HAMP"/>
    <property type="match status" value="1"/>
</dbReference>
<dbReference type="InterPro" id="IPR036890">
    <property type="entry name" value="HATPase_C_sf"/>
</dbReference>
<dbReference type="SUPFAM" id="SSF158472">
    <property type="entry name" value="HAMP domain-like"/>
    <property type="match status" value="1"/>
</dbReference>
<dbReference type="Pfam" id="PF00672">
    <property type="entry name" value="HAMP"/>
    <property type="match status" value="1"/>
</dbReference>
<dbReference type="GO" id="GO:0005886">
    <property type="term" value="C:plasma membrane"/>
    <property type="evidence" value="ECO:0007669"/>
    <property type="project" value="TreeGrafter"/>
</dbReference>
<dbReference type="SMART" id="SM00388">
    <property type="entry name" value="HisKA"/>
    <property type="match status" value="1"/>
</dbReference>
<dbReference type="SMART" id="SM00304">
    <property type="entry name" value="HAMP"/>
    <property type="match status" value="1"/>
</dbReference>
<gene>
    <name evidence="9" type="ORF">SAMN04244560_02607</name>
</gene>
<dbReference type="PROSITE" id="PS50109">
    <property type="entry name" value="HIS_KIN"/>
    <property type="match status" value="1"/>
</dbReference>
<dbReference type="Pfam" id="PF02518">
    <property type="entry name" value="HATPase_c"/>
    <property type="match status" value="1"/>
</dbReference>
<evidence type="ECO:0000256" key="3">
    <source>
        <dbReference type="ARBA" id="ARBA00012438"/>
    </source>
</evidence>
<dbReference type="AlphaFoldDB" id="A0A1G7VH99"/>
<dbReference type="InterPro" id="IPR036097">
    <property type="entry name" value="HisK_dim/P_sf"/>
</dbReference>
<keyword evidence="7" id="KW-0902">Two-component regulatory system</keyword>
<sequence length="461" mass="52298">MVLDINLVMEMFRNNLRTRTAIVFISIALISIVIVSITTNILIINSFGNYVTKSTDKEFSNIANTLAAVYKSEGGWKSTTGREIGHAAMMEGYGLRLRDKDGKIIWDFSSMSYMMNMMGKWNKKNISEKTLPIIVDEKTVGYVDIIYYGPMMMSDLDFKFLYDISRYNVIATVIAIFIALIISIYVSNYITRPLVNITEVAKKLEKGDFTAKVYDIPKEEELFKLTAAINHLGESLKNQEILRKQMTSDIAHELRTPLTTLQSHIEAMLDGVWEPTHERLKSLNEEVLRLINIVKDLETLNKFESDMLKLNKIKFDVSELVKNILTNFEASFAEKEQEVVKNIEDNIMLFGDKDRIAQVFVNLISNSNKYTPVGGKIKIDFYKDGDYAVFIVEDNGMGISKDDIPFIFERFYRGEKSRNRETGGSGIGLSIAKAIVLAHGGKINVESEINKGSKFTVKIPL</sequence>
<evidence type="ECO:0000256" key="5">
    <source>
        <dbReference type="ARBA" id="ARBA00022679"/>
    </source>
</evidence>
<organism evidence="9 10">
    <name type="scientific">Thermoanaerobacter thermohydrosulfuricus</name>
    <name type="common">Clostridium thermohydrosulfuricum</name>
    <dbReference type="NCBI Taxonomy" id="1516"/>
    <lineage>
        <taxon>Bacteria</taxon>
        <taxon>Bacillati</taxon>
        <taxon>Bacillota</taxon>
        <taxon>Clostridia</taxon>
        <taxon>Thermoanaerobacterales</taxon>
        <taxon>Thermoanaerobacteraceae</taxon>
        <taxon>Thermoanaerobacter</taxon>
    </lineage>
</organism>
<dbReference type="EC" id="2.7.13.3" evidence="3"/>
<dbReference type="GO" id="GO:0016036">
    <property type="term" value="P:cellular response to phosphate starvation"/>
    <property type="evidence" value="ECO:0007669"/>
    <property type="project" value="TreeGrafter"/>
</dbReference>
<evidence type="ECO:0000313" key="9">
    <source>
        <dbReference type="EMBL" id="SDG59114.1"/>
    </source>
</evidence>
<dbReference type="Gene3D" id="6.10.340.10">
    <property type="match status" value="1"/>
</dbReference>
<evidence type="ECO:0000256" key="6">
    <source>
        <dbReference type="ARBA" id="ARBA00022777"/>
    </source>
</evidence>